<dbReference type="SUPFAM" id="SSF48452">
    <property type="entry name" value="TPR-like"/>
    <property type="match status" value="1"/>
</dbReference>
<dbReference type="PROSITE" id="PS50005">
    <property type="entry name" value="TPR"/>
    <property type="match status" value="1"/>
</dbReference>
<dbReference type="InterPro" id="IPR011990">
    <property type="entry name" value="TPR-like_helical_dom_sf"/>
</dbReference>
<evidence type="ECO:0000256" key="1">
    <source>
        <dbReference type="PROSITE-ProRule" id="PRU00339"/>
    </source>
</evidence>
<dbReference type="Proteomes" id="UP000253741">
    <property type="component" value="Unassembled WGS sequence"/>
</dbReference>
<proteinExistence type="predicted"/>
<evidence type="ECO:0000256" key="2">
    <source>
        <dbReference type="SAM" id="Coils"/>
    </source>
</evidence>
<evidence type="ECO:0000313" key="5">
    <source>
        <dbReference type="Proteomes" id="UP000253741"/>
    </source>
</evidence>
<dbReference type="InterPro" id="IPR003593">
    <property type="entry name" value="AAA+_ATPase"/>
</dbReference>
<dbReference type="EMBL" id="QQNA01000030">
    <property type="protein sequence ID" value="RDG39189.1"/>
    <property type="molecule type" value="Genomic_DNA"/>
</dbReference>
<gene>
    <name evidence="4" type="ORF">DVH02_05315</name>
</gene>
<protein>
    <recommendedName>
        <fullName evidence="3">AAA+ ATPase domain-containing protein</fullName>
    </recommendedName>
</protein>
<evidence type="ECO:0000259" key="3">
    <source>
        <dbReference type="SMART" id="SM00382"/>
    </source>
</evidence>
<sequence>MAVMTAVLQQVATDGWTRARDGLVGVFRRRRSATSDSVESELESARAALAEARRRNDDATADRLLADWSDRLLRNVLTDPDAEPELRALLTELAPGAVTFNGEVSAGSAIQAGEISTLNQHLHFHGPTATQRSAGPAAVPAGPAAQVAPAAPVAEHQLPLEEEPFENRDEQRAQVLRALDEHRESPLVRPLTVVISGVGGIGKTALAVRLAHELAPRFTGGSAYLDLDEWRTAGSVDADAILRHRLRRLGVAESWLPGEYRALVDLYKDRTRGARTVLVIDNAWSADEVTTLLPHSADALVLVTGQRRLPALEARGAIGLALGPLSHGHSSDVLRKIVTAVRPDESPRTMAALARLCDGFPAALRAVGTLLHEHPTRRTERLVADLTSQLHERGLPVVEAVWNTTYDELPAPAALLYRLLPQYPGYDITPEAAAALLGTGFDDAEDALGALVRAGLLEMSPTASPAHDGRFRLHGLLRAHATRCADRHGDPAETEEGLRRLLLWYRRQAERADRTIAAARLRQAEPVAELPYAPDLPFADEPEARSWLDAERKALYGWVRIAAGLGEDTHAWALCEPLWKHYEDQGNHDDAIRAFTIGRDAAQRCERPDALIRLRCQLAQALWFGGRAAEADTETEQAVRSAEAVVPGGGLHASALEFRGKFLAWRGEPDRAADCFRQSRDIHRALRPEPNAYGVLLQSFLLGRTLRAAGRLPEAETETQTALELAREQRHDRMIARSEAELGRIQRALGRPERAVAALERALELERRRGSTYDEAVLGEELAELAEESGDPRAAREYRARARELRVRAGAGAAPRTP</sequence>
<keyword evidence="1" id="KW-0802">TPR repeat</keyword>
<keyword evidence="5" id="KW-1185">Reference proteome</keyword>
<dbReference type="GO" id="GO:0043531">
    <property type="term" value="F:ADP binding"/>
    <property type="evidence" value="ECO:0007669"/>
    <property type="project" value="InterPro"/>
</dbReference>
<dbReference type="Gene3D" id="1.25.40.10">
    <property type="entry name" value="Tetratricopeptide repeat domain"/>
    <property type="match status" value="2"/>
</dbReference>
<evidence type="ECO:0000313" key="4">
    <source>
        <dbReference type="EMBL" id="RDG39189.1"/>
    </source>
</evidence>
<dbReference type="Pfam" id="PF13424">
    <property type="entry name" value="TPR_12"/>
    <property type="match status" value="1"/>
</dbReference>
<dbReference type="AlphaFoldDB" id="A0A370BFM8"/>
<dbReference type="Gene3D" id="3.40.50.300">
    <property type="entry name" value="P-loop containing nucleotide triphosphate hydrolases"/>
    <property type="match status" value="1"/>
</dbReference>
<dbReference type="PANTHER" id="PTHR47691:SF3">
    <property type="entry name" value="HTH-TYPE TRANSCRIPTIONAL REGULATOR RV0890C-RELATED"/>
    <property type="match status" value="1"/>
</dbReference>
<feature type="repeat" description="TPR" evidence="1">
    <location>
        <begin position="736"/>
        <end position="769"/>
    </location>
</feature>
<dbReference type="InterPro" id="IPR027417">
    <property type="entry name" value="P-loop_NTPase"/>
</dbReference>
<keyword evidence="2" id="KW-0175">Coiled coil</keyword>
<dbReference type="SMART" id="SM00382">
    <property type="entry name" value="AAA"/>
    <property type="match status" value="1"/>
</dbReference>
<name>A0A370BFM8_9ACTN</name>
<reference evidence="4 5" key="1">
    <citation type="submission" date="2018-07" db="EMBL/GenBank/DDBJ databases">
        <title>Streptomyces species from bats.</title>
        <authorList>
            <person name="Dunlap C."/>
        </authorList>
    </citation>
    <scope>NUCLEOTIDE SEQUENCE [LARGE SCALE GENOMIC DNA]</scope>
    <source>
        <strain evidence="4 5">AC230</strain>
    </source>
</reference>
<dbReference type="PANTHER" id="PTHR47691">
    <property type="entry name" value="REGULATOR-RELATED"/>
    <property type="match status" value="1"/>
</dbReference>
<organism evidence="4 5">
    <name type="scientific">Streptomyces corynorhini</name>
    <dbReference type="NCBI Taxonomy" id="2282652"/>
    <lineage>
        <taxon>Bacteria</taxon>
        <taxon>Bacillati</taxon>
        <taxon>Actinomycetota</taxon>
        <taxon>Actinomycetes</taxon>
        <taxon>Kitasatosporales</taxon>
        <taxon>Streptomycetaceae</taxon>
        <taxon>Streptomyces</taxon>
    </lineage>
</organism>
<feature type="domain" description="AAA+ ATPase" evidence="3">
    <location>
        <begin position="189"/>
        <end position="324"/>
    </location>
</feature>
<dbReference type="InterPro" id="IPR019734">
    <property type="entry name" value="TPR_rpt"/>
</dbReference>
<dbReference type="PRINTS" id="PR00364">
    <property type="entry name" value="DISEASERSIST"/>
</dbReference>
<dbReference type="SMART" id="SM00028">
    <property type="entry name" value="TPR"/>
    <property type="match status" value="3"/>
</dbReference>
<feature type="coiled-coil region" evidence="2">
    <location>
        <begin position="35"/>
        <end position="62"/>
    </location>
</feature>
<dbReference type="SUPFAM" id="SSF52540">
    <property type="entry name" value="P-loop containing nucleoside triphosphate hydrolases"/>
    <property type="match status" value="1"/>
</dbReference>
<comment type="caution">
    <text evidence="4">The sequence shown here is derived from an EMBL/GenBank/DDBJ whole genome shotgun (WGS) entry which is preliminary data.</text>
</comment>
<accession>A0A370BFM8</accession>